<protein>
    <submittedName>
        <fullName evidence="2">Uncharacterized protein</fullName>
    </submittedName>
</protein>
<organism evidence="2 3">
    <name type="scientific">Cryptococcus wingfieldii CBS 7118</name>
    <dbReference type="NCBI Taxonomy" id="1295528"/>
    <lineage>
        <taxon>Eukaryota</taxon>
        <taxon>Fungi</taxon>
        <taxon>Dikarya</taxon>
        <taxon>Basidiomycota</taxon>
        <taxon>Agaricomycotina</taxon>
        <taxon>Tremellomycetes</taxon>
        <taxon>Tremellales</taxon>
        <taxon>Cryptococcaceae</taxon>
        <taxon>Cryptococcus</taxon>
    </lineage>
</organism>
<dbReference type="GeneID" id="30192214"/>
<keyword evidence="3" id="KW-1185">Reference proteome</keyword>
<dbReference type="AlphaFoldDB" id="A0A1E3JJ63"/>
<proteinExistence type="predicted"/>
<dbReference type="EMBL" id="AWGH01000007">
    <property type="protein sequence ID" value="ODO00676.1"/>
    <property type="molecule type" value="Genomic_DNA"/>
</dbReference>
<evidence type="ECO:0000313" key="2">
    <source>
        <dbReference type="EMBL" id="ODO00676.1"/>
    </source>
</evidence>
<dbReference type="RefSeq" id="XP_019032868.1">
    <property type="nucleotide sequence ID" value="XM_019175136.1"/>
</dbReference>
<dbReference type="Proteomes" id="UP000094819">
    <property type="component" value="Unassembled WGS sequence"/>
</dbReference>
<reference evidence="2 3" key="1">
    <citation type="submission" date="2016-06" db="EMBL/GenBank/DDBJ databases">
        <title>Evolution of pathogenesis and genome organization in the Tremellales.</title>
        <authorList>
            <person name="Cuomo C."/>
            <person name="Litvintseva A."/>
            <person name="Heitman J."/>
            <person name="Chen Y."/>
            <person name="Sun S."/>
            <person name="Springer D."/>
            <person name="Dromer F."/>
            <person name="Young S."/>
            <person name="Zeng Q."/>
            <person name="Chapman S."/>
            <person name="Gujja S."/>
            <person name="Saif S."/>
            <person name="Birren B."/>
        </authorList>
    </citation>
    <scope>NUCLEOTIDE SEQUENCE [LARGE SCALE GENOMIC DNA]</scope>
    <source>
        <strain evidence="2 3">CBS 7118</strain>
    </source>
</reference>
<feature type="region of interest" description="Disordered" evidence="1">
    <location>
        <begin position="1"/>
        <end position="52"/>
    </location>
</feature>
<gene>
    <name evidence="2" type="ORF">L198_03001</name>
</gene>
<comment type="caution">
    <text evidence="2">The sequence shown here is derived from an EMBL/GenBank/DDBJ whole genome shotgun (WGS) entry which is preliminary data.</text>
</comment>
<accession>A0A1E3JJ63</accession>
<evidence type="ECO:0000256" key="1">
    <source>
        <dbReference type="SAM" id="MobiDB-lite"/>
    </source>
</evidence>
<feature type="compositionally biased region" description="Low complexity" evidence="1">
    <location>
        <begin position="35"/>
        <end position="49"/>
    </location>
</feature>
<evidence type="ECO:0000313" key="3">
    <source>
        <dbReference type="Proteomes" id="UP000094819"/>
    </source>
</evidence>
<dbReference type="OrthoDB" id="2561956at2759"/>
<sequence length="316" mass="34421">MSDPPPPHRSPISTIHIPSDAGPPSRRSEPDRQSLSDLSLHTLRRTTLTKAEQQRVQELIKSGGHGRMIAGEGLPGRASEVEDDAKYWTARGTLRSVLPGSDEGVQGSASEETSRAAIEEREVLVLVHEPNSITGPDGRSGQTPSEAGTLPSRFLYIFHPPDPPSTSGSANGSSFPLGLQWDEVNPWEWIETAKNELEKAFWGVLMPGVKGLVDMGEAVASIPALLSPGTEQALELQSDRHSADATAGSHNPHRYSQETVYTLRIPKQNARDSPNLGPTLRPVLIKKRSSIPTWEDGRDSDHRGWGRDPMAMGAWY</sequence>
<name>A0A1E3JJ63_9TREE</name>